<gene>
    <name evidence="3" type="ORF">BKCO1_26000136</name>
</gene>
<evidence type="ECO:0000256" key="1">
    <source>
        <dbReference type="SAM" id="MobiDB-lite"/>
    </source>
</evidence>
<dbReference type="Proteomes" id="UP000183809">
    <property type="component" value="Unassembled WGS sequence"/>
</dbReference>
<name>A0A1J9RMW1_9PEZI</name>
<reference evidence="3 4" key="1">
    <citation type="submission" date="2016-10" db="EMBL/GenBank/DDBJ databases">
        <title>Proteomics and genomics reveal pathogen-plant mechanisms compatible with a hemibiotrophic lifestyle of Diplodia corticola.</title>
        <authorList>
            <person name="Fernandes I."/>
            <person name="De Jonge R."/>
            <person name="Van De Peer Y."/>
            <person name="Devreese B."/>
            <person name="Alves A."/>
            <person name="Esteves A.C."/>
        </authorList>
    </citation>
    <scope>NUCLEOTIDE SEQUENCE [LARGE SCALE GENOMIC DNA]</scope>
    <source>
        <strain evidence="3 4">CBS 112549</strain>
    </source>
</reference>
<feature type="region of interest" description="Disordered" evidence="1">
    <location>
        <begin position="409"/>
        <end position="433"/>
    </location>
</feature>
<organism evidence="3 4">
    <name type="scientific">Diplodia corticola</name>
    <dbReference type="NCBI Taxonomy" id="236234"/>
    <lineage>
        <taxon>Eukaryota</taxon>
        <taxon>Fungi</taxon>
        <taxon>Dikarya</taxon>
        <taxon>Ascomycota</taxon>
        <taxon>Pezizomycotina</taxon>
        <taxon>Dothideomycetes</taxon>
        <taxon>Dothideomycetes incertae sedis</taxon>
        <taxon>Botryosphaeriales</taxon>
        <taxon>Botryosphaeriaceae</taxon>
        <taxon>Diplodia</taxon>
    </lineage>
</organism>
<keyword evidence="2" id="KW-1133">Transmembrane helix</keyword>
<evidence type="ECO:0000313" key="4">
    <source>
        <dbReference type="Proteomes" id="UP000183809"/>
    </source>
</evidence>
<dbReference type="EMBL" id="MNUE01000026">
    <property type="protein sequence ID" value="OJD33907.1"/>
    <property type="molecule type" value="Genomic_DNA"/>
</dbReference>
<keyword evidence="2" id="KW-0472">Membrane</keyword>
<feature type="transmembrane region" description="Helical" evidence="2">
    <location>
        <begin position="84"/>
        <end position="105"/>
    </location>
</feature>
<evidence type="ECO:0000256" key="2">
    <source>
        <dbReference type="SAM" id="Phobius"/>
    </source>
</evidence>
<evidence type="ECO:0000313" key="3">
    <source>
        <dbReference type="EMBL" id="OJD33907.1"/>
    </source>
</evidence>
<dbReference type="AlphaFoldDB" id="A0A1J9RMW1"/>
<protein>
    <submittedName>
        <fullName evidence="3">Uncharacterized protein</fullName>
    </submittedName>
</protein>
<keyword evidence="2" id="KW-0812">Transmembrane</keyword>
<comment type="caution">
    <text evidence="3">The sequence shown here is derived from an EMBL/GenBank/DDBJ whole genome shotgun (WGS) entry which is preliminary data.</text>
</comment>
<feature type="transmembrane region" description="Helical" evidence="2">
    <location>
        <begin position="281"/>
        <end position="302"/>
    </location>
</feature>
<dbReference type="RefSeq" id="XP_020130167.1">
    <property type="nucleotide sequence ID" value="XM_020273394.1"/>
</dbReference>
<sequence>MKYILISIVTTILHFWFDKPLNIHVTGNHILPLLADPVMDRITDSLSLLVNVFPTSSTSESLIDRIYYLYVDDIEELDPKKQTLIWIFANMCFVFVSVYVALLAARLTWTSIAKPAAEVWTWFRGRLRRIVAARTAATRGWARTKVAEGTKSILWGSRTLAQNLPPWLWYCPIANIFRRRAAEFSYVIHKIPEAQLCIFILALGLQVTECIVMMLAYLVRGTWLYCSWICELARSLQEGSIRYTLGPKRHTAIALGIILYHCFARFVDPDHASLFWKVPEMILVMVVLALYLLTICGPYRLLGITPLEMQVRQHALAFEDLIRRHGLHMVLRILNSMDPRAECILMAELSSVDRLPHCPPGYPTHLSAVDWEETIAYKLGLAAAREYGSLHPIMTIDAWTRDDRKFGGREDHTVVADEDPEGLYAPPTPPLQE</sequence>
<dbReference type="GeneID" id="31013655"/>
<proteinExistence type="predicted"/>
<accession>A0A1J9RMW1</accession>
<keyword evidence="4" id="KW-1185">Reference proteome</keyword>
<feature type="transmembrane region" description="Helical" evidence="2">
    <location>
        <begin position="196"/>
        <end position="219"/>
    </location>
</feature>